<proteinExistence type="predicted"/>
<evidence type="ECO:0000313" key="1">
    <source>
        <dbReference type="EMBL" id="MBQ0268572.1"/>
    </source>
</evidence>
<dbReference type="GO" id="GO:0006355">
    <property type="term" value="P:regulation of DNA-templated transcription"/>
    <property type="evidence" value="ECO:0007669"/>
    <property type="project" value="InterPro"/>
</dbReference>
<dbReference type="RefSeq" id="WP_154600744.1">
    <property type="nucleotide sequence ID" value="NZ_JAGKLY010000003.1"/>
</dbReference>
<gene>
    <name evidence="1" type="ORF">J7T18_09705</name>
</gene>
<dbReference type="InterPro" id="IPR013321">
    <property type="entry name" value="Arc_rbn_hlx_hlx"/>
</dbReference>
<dbReference type="EMBL" id="JAGKLY010000003">
    <property type="protein sequence ID" value="MBQ0268572.1"/>
    <property type="molecule type" value="Genomic_DNA"/>
</dbReference>
<evidence type="ECO:0000313" key="2">
    <source>
        <dbReference type="Proteomes" id="UP000674270"/>
    </source>
</evidence>
<name>A0A8I2AKP6_9GAMM</name>
<organism evidence="1 2">
    <name type="scientific">Providencia huaxiensis</name>
    <dbReference type="NCBI Taxonomy" id="2027290"/>
    <lineage>
        <taxon>Bacteria</taxon>
        <taxon>Pseudomonadati</taxon>
        <taxon>Pseudomonadota</taxon>
        <taxon>Gammaproteobacteria</taxon>
        <taxon>Enterobacterales</taxon>
        <taxon>Morganellaceae</taxon>
        <taxon>Providencia</taxon>
    </lineage>
</organism>
<dbReference type="Gene3D" id="1.10.1220.10">
    <property type="entry name" value="Met repressor-like"/>
    <property type="match status" value="1"/>
</dbReference>
<reference evidence="1" key="1">
    <citation type="submission" date="2021-03" db="EMBL/GenBank/DDBJ databases">
        <authorList>
            <person name="Stanton E."/>
        </authorList>
    </citation>
    <scope>NUCLEOTIDE SEQUENCE</scope>
    <source>
        <strain evidence="1">2020EL-00113</strain>
    </source>
</reference>
<evidence type="ECO:0008006" key="3">
    <source>
        <dbReference type="Google" id="ProtNLM"/>
    </source>
</evidence>
<comment type="caution">
    <text evidence="1">The sequence shown here is derived from an EMBL/GenBank/DDBJ whole genome shotgun (WGS) entry which is preliminary data.</text>
</comment>
<dbReference type="Proteomes" id="UP000674270">
    <property type="component" value="Unassembled WGS sequence"/>
</dbReference>
<dbReference type="AlphaFoldDB" id="A0A8I2AKP6"/>
<accession>A0A8I2AKP6</accession>
<sequence length="56" mass="6766">MKKDTRPSPYPFRMEPDMRQWLDDVAKEKRRSTQVQLEYIVELVRDMVNKGEITLP</sequence>
<protein>
    <recommendedName>
        <fullName evidence="3">Arc-like DNA binding domain-containing protein</fullName>
    </recommendedName>
</protein>
<dbReference type="GO" id="GO:0043565">
    <property type="term" value="F:sequence-specific DNA binding"/>
    <property type="evidence" value="ECO:0007669"/>
    <property type="project" value="UniProtKB-ARBA"/>
</dbReference>